<dbReference type="CDD" id="cd07040">
    <property type="entry name" value="HP"/>
    <property type="match status" value="1"/>
</dbReference>
<dbReference type="Pfam" id="PF00300">
    <property type="entry name" value="His_Phos_1"/>
    <property type="match status" value="1"/>
</dbReference>
<dbReference type="Gene3D" id="3.40.50.1240">
    <property type="entry name" value="Phosphoglycerate mutase-like"/>
    <property type="match status" value="1"/>
</dbReference>
<evidence type="ECO:0000313" key="2">
    <source>
        <dbReference type="Proteomes" id="UP000481947"/>
    </source>
</evidence>
<dbReference type="AlphaFoldDB" id="A0A7C9NWS2"/>
<dbReference type="InterPro" id="IPR013078">
    <property type="entry name" value="His_Pase_superF_clade-1"/>
</dbReference>
<accession>A0A7C9NWS2</accession>
<reference evidence="1 2" key="1">
    <citation type="submission" date="2019-09" db="EMBL/GenBank/DDBJ databases">
        <title>Identification of Malikia spinosa a prominent benzene-, toluene-, and ethylbenzene-degrading bacterium: enrichment, isolation and whole genome sequencing.</title>
        <authorList>
            <person name="Tancsics A."/>
            <person name="Revesz F."/>
            <person name="Kriszt B."/>
        </authorList>
    </citation>
    <scope>NUCLEOTIDE SEQUENCE [LARGE SCALE GENOMIC DNA]</scope>
    <source>
        <strain evidence="1 2">AB6</strain>
    </source>
</reference>
<dbReference type="InterPro" id="IPR029033">
    <property type="entry name" value="His_PPase_superfam"/>
</dbReference>
<evidence type="ECO:0000313" key="1">
    <source>
        <dbReference type="EMBL" id="MYZ52524.1"/>
    </source>
</evidence>
<dbReference type="EMBL" id="VYSB01000010">
    <property type="protein sequence ID" value="MYZ52524.1"/>
    <property type="molecule type" value="Genomic_DNA"/>
</dbReference>
<name>A0A7C9NWS2_9BURK</name>
<dbReference type="RefSeq" id="WP_161125359.1">
    <property type="nucleotide sequence ID" value="NZ_VYSB01000010.1"/>
</dbReference>
<proteinExistence type="predicted"/>
<dbReference type="SUPFAM" id="SSF53254">
    <property type="entry name" value="Phosphoglycerate mutase-like"/>
    <property type="match status" value="1"/>
</dbReference>
<comment type="caution">
    <text evidence="1">The sequence shown here is derived from an EMBL/GenBank/DDBJ whole genome shotgun (WGS) entry which is preliminary data.</text>
</comment>
<gene>
    <name evidence="1" type="ORF">F5985_10335</name>
</gene>
<organism evidence="1 2">
    <name type="scientific">Malikia spinosa</name>
    <dbReference type="NCBI Taxonomy" id="86180"/>
    <lineage>
        <taxon>Bacteria</taxon>
        <taxon>Pseudomonadati</taxon>
        <taxon>Pseudomonadota</taxon>
        <taxon>Betaproteobacteria</taxon>
        <taxon>Burkholderiales</taxon>
        <taxon>Comamonadaceae</taxon>
        <taxon>Malikia</taxon>
    </lineage>
</organism>
<sequence>MHRRSLLIGSGLWALASATFGETPAHDLAEQARRGGVLLVRHASTEPGLGDPPGFTLGQCSSQRNLSEAGRAESQAMGEWFRQQRLQAQTVLSSQWCRCQHTARLAFGRQQDWPALNSTFAGQGQHEQQLQMLRERLLQLPAGQLEVWVTHQVIMTGLTGAYPAMAEAFLVNAQGSLLARGLMRPQRHG</sequence>
<protein>
    <submittedName>
        <fullName evidence="1">Histidine phosphatase family protein</fullName>
    </submittedName>
</protein>
<dbReference type="Proteomes" id="UP000481947">
    <property type="component" value="Unassembled WGS sequence"/>
</dbReference>